<evidence type="ECO:0000313" key="6">
    <source>
        <dbReference type="EMBL" id="TNC18720.1"/>
    </source>
</evidence>
<dbReference type="AlphaFoldDB" id="A0A5C4LNX3"/>
<dbReference type="InterPro" id="IPR011251">
    <property type="entry name" value="Luciferase-like_dom"/>
</dbReference>
<dbReference type="NCBIfam" id="TIGR03619">
    <property type="entry name" value="F420_Rv2161c"/>
    <property type="match status" value="1"/>
</dbReference>
<reference evidence="6 7" key="1">
    <citation type="submission" date="2019-06" db="EMBL/GenBank/DDBJ databases">
        <title>Amycolatopsis alkalitolerans sp. nov., isolated from Gastrodia elata Blume.</title>
        <authorList>
            <person name="Narsing Rao M.P."/>
            <person name="Li W.J."/>
        </authorList>
    </citation>
    <scope>NUCLEOTIDE SEQUENCE [LARGE SCALE GENOMIC DNA]</scope>
    <source>
        <strain evidence="6 7">SYSUP0005</strain>
    </source>
</reference>
<gene>
    <name evidence="6" type="ORF">FG385_33515</name>
</gene>
<keyword evidence="2" id="KW-0288">FMN</keyword>
<dbReference type="PANTHER" id="PTHR42847">
    <property type="entry name" value="ALKANESULFONATE MONOOXYGENASE"/>
    <property type="match status" value="1"/>
</dbReference>
<evidence type="ECO:0000256" key="4">
    <source>
        <dbReference type="ARBA" id="ARBA00023033"/>
    </source>
</evidence>
<dbReference type="InterPro" id="IPR050172">
    <property type="entry name" value="SsuD_RutA_monooxygenase"/>
</dbReference>
<evidence type="ECO:0000256" key="3">
    <source>
        <dbReference type="ARBA" id="ARBA00023002"/>
    </source>
</evidence>
<dbReference type="Proteomes" id="UP000305546">
    <property type="component" value="Unassembled WGS sequence"/>
</dbReference>
<evidence type="ECO:0000256" key="1">
    <source>
        <dbReference type="ARBA" id="ARBA00022630"/>
    </source>
</evidence>
<dbReference type="PANTHER" id="PTHR42847:SF8">
    <property type="entry name" value="CONSERVED PROTEIN"/>
    <property type="match status" value="1"/>
</dbReference>
<dbReference type="SUPFAM" id="SSF51679">
    <property type="entry name" value="Bacterial luciferase-like"/>
    <property type="match status" value="1"/>
</dbReference>
<evidence type="ECO:0000256" key="2">
    <source>
        <dbReference type="ARBA" id="ARBA00022643"/>
    </source>
</evidence>
<keyword evidence="4" id="KW-0503">Monooxygenase</keyword>
<keyword evidence="3" id="KW-0560">Oxidoreductase</keyword>
<evidence type="ECO:0000259" key="5">
    <source>
        <dbReference type="Pfam" id="PF00296"/>
    </source>
</evidence>
<name>A0A5C4LNX3_9PSEU</name>
<proteinExistence type="predicted"/>
<sequence>MIVEDNTVPIVSKQKRGPCMQLRFGIHVGLQDTTVADVLGVARHAEDLGFDWVSAWDHFYPSSHADGGSLEAVSMHTALAAATHRVQCGVLVYCATYRHPAVLAKAAATIDQLSGGRAQIGVGAGWSAREHAAYGIRFPPVAERMDILEESATCLRLLLRQRESEFSGRHFQLNAARLDPRPVQPALPIWIGGAGEKRTLPTAARVADGWNAPFLTAAEFGRKHGVLREHCAAAGRDAGEIRCAANVGVAPDQAAYEQFIGTMSTIMPAGGVLRGSGAQLGDGIARYVDAGANQVNFAFRAPFDLTTLDAIADAMRTFQS</sequence>
<accession>A0A5C4LNX3</accession>
<dbReference type="EMBL" id="VDFW01000062">
    <property type="protein sequence ID" value="TNC18720.1"/>
    <property type="molecule type" value="Genomic_DNA"/>
</dbReference>
<feature type="domain" description="Luciferase-like" evidence="5">
    <location>
        <begin position="32"/>
        <end position="259"/>
    </location>
</feature>
<keyword evidence="1" id="KW-0285">Flavoprotein</keyword>
<dbReference type="Gene3D" id="3.20.20.30">
    <property type="entry name" value="Luciferase-like domain"/>
    <property type="match status" value="1"/>
</dbReference>
<organism evidence="6 7">
    <name type="scientific">Amycolatopsis alkalitolerans</name>
    <dbReference type="NCBI Taxonomy" id="2547244"/>
    <lineage>
        <taxon>Bacteria</taxon>
        <taxon>Bacillati</taxon>
        <taxon>Actinomycetota</taxon>
        <taxon>Actinomycetes</taxon>
        <taxon>Pseudonocardiales</taxon>
        <taxon>Pseudonocardiaceae</taxon>
        <taxon>Amycolatopsis</taxon>
    </lineage>
</organism>
<dbReference type="InterPro" id="IPR036661">
    <property type="entry name" value="Luciferase-like_sf"/>
</dbReference>
<comment type="caution">
    <text evidence="6">The sequence shown here is derived from an EMBL/GenBank/DDBJ whole genome shotgun (WGS) entry which is preliminary data.</text>
</comment>
<dbReference type="InterPro" id="IPR019921">
    <property type="entry name" value="Lucif-like_OxRdtase_Rv2161c"/>
</dbReference>
<evidence type="ECO:0000313" key="7">
    <source>
        <dbReference type="Proteomes" id="UP000305546"/>
    </source>
</evidence>
<dbReference type="NCBIfam" id="TIGR03560">
    <property type="entry name" value="F420_Rv1855c"/>
    <property type="match status" value="1"/>
</dbReference>
<keyword evidence="7" id="KW-1185">Reference proteome</keyword>
<protein>
    <submittedName>
        <fullName evidence="6">TIGR03560 family F420-dependent LLM class oxidoreductase</fullName>
    </submittedName>
</protein>
<dbReference type="GO" id="GO:0008726">
    <property type="term" value="F:alkanesulfonate monooxygenase activity"/>
    <property type="evidence" value="ECO:0007669"/>
    <property type="project" value="TreeGrafter"/>
</dbReference>
<dbReference type="InterPro" id="IPR019952">
    <property type="entry name" value="F420_OxRdatse_Rv1855c_pred"/>
</dbReference>
<dbReference type="Pfam" id="PF00296">
    <property type="entry name" value="Bac_luciferase"/>
    <property type="match status" value="1"/>
</dbReference>
<dbReference type="GO" id="GO:0046306">
    <property type="term" value="P:alkanesulfonate catabolic process"/>
    <property type="evidence" value="ECO:0007669"/>
    <property type="project" value="TreeGrafter"/>
</dbReference>